<comment type="subcellular location">
    <subcellularLocation>
        <location evidence="1">Cell envelope</location>
    </subcellularLocation>
</comment>
<gene>
    <name evidence="6" type="ORF">MLD63_16115</name>
</gene>
<feature type="domain" description="Thioredoxin" evidence="5">
    <location>
        <begin position="132"/>
        <end position="268"/>
    </location>
</feature>
<feature type="transmembrane region" description="Helical" evidence="4">
    <location>
        <begin position="85"/>
        <end position="103"/>
    </location>
</feature>
<reference evidence="6 7" key="1">
    <citation type="submission" date="2022-03" db="EMBL/GenBank/DDBJ databases">
        <authorList>
            <person name="He Y."/>
        </authorList>
    </citation>
    <scope>NUCLEOTIDE SEQUENCE [LARGE SCALE GENOMIC DNA]</scope>
    <source>
        <strain evidence="6 7">TK19116</strain>
    </source>
</reference>
<comment type="caution">
    <text evidence="6">The sequence shown here is derived from an EMBL/GenBank/DDBJ whole genome shotgun (WGS) entry which is preliminary data.</text>
</comment>
<dbReference type="InterPro" id="IPR001640">
    <property type="entry name" value="Lgt"/>
</dbReference>
<evidence type="ECO:0000256" key="3">
    <source>
        <dbReference type="ARBA" id="ARBA00023284"/>
    </source>
</evidence>
<dbReference type="PROSITE" id="PS00194">
    <property type="entry name" value="THIOREDOXIN_1"/>
    <property type="match status" value="1"/>
</dbReference>
<name>A0ABT1MUZ2_9RHOB</name>
<dbReference type="InterPro" id="IPR013740">
    <property type="entry name" value="Redoxin"/>
</dbReference>
<evidence type="ECO:0000256" key="2">
    <source>
        <dbReference type="ARBA" id="ARBA00022748"/>
    </source>
</evidence>
<feature type="transmembrane region" description="Helical" evidence="4">
    <location>
        <begin position="110"/>
        <end position="131"/>
    </location>
</feature>
<dbReference type="SUPFAM" id="SSF52833">
    <property type="entry name" value="Thioredoxin-like"/>
    <property type="match status" value="1"/>
</dbReference>
<keyword evidence="4" id="KW-0812">Transmembrane</keyword>
<organism evidence="6 7">
    <name type="scientific">Paracoccus albicereus</name>
    <dbReference type="NCBI Taxonomy" id="2922394"/>
    <lineage>
        <taxon>Bacteria</taxon>
        <taxon>Pseudomonadati</taxon>
        <taxon>Pseudomonadota</taxon>
        <taxon>Alphaproteobacteria</taxon>
        <taxon>Rhodobacterales</taxon>
        <taxon>Paracoccaceae</taxon>
        <taxon>Paracoccus</taxon>
    </lineage>
</organism>
<dbReference type="Proteomes" id="UP001203945">
    <property type="component" value="Unassembled WGS sequence"/>
</dbReference>
<keyword evidence="4" id="KW-0472">Membrane</keyword>
<evidence type="ECO:0000259" key="5">
    <source>
        <dbReference type="PROSITE" id="PS51352"/>
    </source>
</evidence>
<feature type="transmembrane region" description="Helical" evidence="4">
    <location>
        <begin position="46"/>
        <end position="65"/>
    </location>
</feature>
<evidence type="ECO:0000313" key="6">
    <source>
        <dbReference type="EMBL" id="MCQ0971949.1"/>
    </source>
</evidence>
<dbReference type="Pfam" id="PF01790">
    <property type="entry name" value="LGT"/>
    <property type="match status" value="1"/>
</dbReference>
<dbReference type="InterPro" id="IPR017937">
    <property type="entry name" value="Thioredoxin_CS"/>
</dbReference>
<evidence type="ECO:0000256" key="4">
    <source>
        <dbReference type="SAM" id="Phobius"/>
    </source>
</evidence>
<dbReference type="CDD" id="cd02966">
    <property type="entry name" value="TlpA_like_family"/>
    <property type="match status" value="1"/>
</dbReference>
<dbReference type="InterPro" id="IPR036249">
    <property type="entry name" value="Thioredoxin-like_sf"/>
</dbReference>
<dbReference type="PANTHER" id="PTHR42852:SF13">
    <property type="entry name" value="PROTEIN DIPZ"/>
    <property type="match status" value="1"/>
</dbReference>
<dbReference type="RefSeq" id="WP_255330963.1">
    <property type="nucleotide sequence ID" value="NZ_JAKZEU010000007.1"/>
</dbReference>
<dbReference type="Gene3D" id="3.40.30.10">
    <property type="entry name" value="Glutaredoxin"/>
    <property type="match status" value="1"/>
</dbReference>
<protein>
    <submittedName>
        <fullName evidence="6">TlpA family protein disulfide reductase</fullName>
    </submittedName>
</protein>
<dbReference type="PANTHER" id="PTHR42852">
    <property type="entry name" value="THIOL:DISULFIDE INTERCHANGE PROTEIN DSBE"/>
    <property type="match status" value="1"/>
</dbReference>
<dbReference type="PROSITE" id="PS51352">
    <property type="entry name" value="THIOREDOXIN_2"/>
    <property type="match status" value="1"/>
</dbReference>
<accession>A0ABT1MUZ2</accession>
<keyword evidence="7" id="KW-1185">Reference proteome</keyword>
<sequence>MNAVSIGPLAFDGARLAAIAAILLFLTTVEITARVQGRPAAHAARWAGYALLAWIIGARIGFVLGNWDDFATHPLDALKLWQGGFAPRAGWAAGVAVFLIALLRGRTSVLKPLVFGATLAGMTHLAIGIALPRPAVTMPAMDLLTMNGGTEQLAGRNKPVVLNLWATWCPPCRREMPMMVELAAASPDVDFIFANQGESQQQVLTFLMAEELPVDGMLRDPRQRLMGELRAVGLPSTLVFDADGELIAAQTGEVSRASLNDMIQKALKELR</sequence>
<dbReference type="InterPro" id="IPR050553">
    <property type="entry name" value="Thioredoxin_ResA/DsbE_sf"/>
</dbReference>
<dbReference type="InterPro" id="IPR013766">
    <property type="entry name" value="Thioredoxin_domain"/>
</dbReference>
<dbReference type="Pfam" id="PF08534">
    <property type="entry name" value="Redoxin"/>
    <property type="match status" value="1"/>
</dbReference>
<feature type="transmembrane region" description="Helical" evidence="4">
    <location>
        <begin position="6"/>
        <end position="26"/>
    </location>
</feature>
<proteinExistence type="predicted"/>
<evidence type="ECO:0000313" key="7">
    <source>
        <dbReference type="Proteomes" id="UP001203945"/>
    </source>
</evidence>
<keyword evidence="2" id="KW-0201">Cytochrome c-type biogenesis</keyword>
<dbReference type="EMBL" id="JAKZEU010000007">
    <property type="protein sequence ID" value="MCQ0971949.1"/>
    <property type="molecule type" value="Genomic_DNA"/>
</dbReference>
<evidence type="ECO:0000256" key="1">
    <source>
        <dbReference type="ARBA" id="ARBA00004196"/>
    </source>
</evidence>
<keyword evidence="3" id="KW-0676">Redox-active center</keyword>
<keyword evidence="4" id="KW-1133">Transmembrane helix</keyword>